<keyword evidence="6 16" id="KW-0548">Nucleotidyltransferase</keyword>
<evidence type="ECO:0000256" key="10">
    <source>
        <dbReference type="ARBA" id="ARBA00022842"/>
    </source>
</evidence>
<gene>
    <name evidence="16" type="primary">dinB</name>
    <name evidence="18" type="ORF">QP029_13025</name>
</gene>
<keyword evidence="8 16" id="KW-0479">Metal-binding</keyword>
<evidence type="ECO:0000256" key="11">
    <source>
        <dbReference type="ARBA" id="ARBA00022932"/>
    </source>
</evidence>
<dbReference type="NCBIfam" id="NF002882">
    <property type="entry name" value="PRK03348.1"/>
    <property type="match status" value="1"/>
</dbReference>
<reference evidence="18 19" key="1">
    <citation type="submission" date="2023-05" db="EMBL/GenBank/DDBJ databases">
        <title>Corynebacterium suedekumii sp. nov. and Corynebacterium breve sp. nov. isolated from raw cow's milk.</title>
        <authorList>
            <person name="Baer M.K."/>
            <person name="Mehl L."/>
            <person name="Hellmuth R."/>
            <person name="Marke G."/>
            <person name="Lipski A."/>
        </authorList>
    </citation>
    <scope>NUCLEOTIDE SEQUENCE [LARGE SCALE GENOMIC DNA]</scope>
    <source>
        <strain evidence="18 19">LM112</strain>
    </source>
</reference>
<feature type="domain" description="UmuC" evidence="17">
    <location>
        <begin position="5"/>
        <end position="187"/>
    </location>
</feature>
<evidence type="ECO:0000256" key="16">
    <source>
        <dbReference type="HAMAP-Rule" id="MF_01113"/>
    </source>
</evidence>
<dbReference type="Gene3D" id="1.10.150.20">
    <property type="entry name" value="5' to 3' exonuclease, C-terminal subdomain"/>
    <property type="match status" value="1"/>
</dbReference>
<dbReference type="InterPro" id="IPR043128">
    <property type="entry name" value="Rev_trsase/Diguanyl_cyclase"/>
</dbReference>
<protein>
    <recommendedName>
        <fullName evidence="16">DNA polymerase IV</fullName>
        <shortName evidence="16">Pol IV</shortName>
        <ecNumber evidence="16">2.7.7.7</ecNumber>
    </recommendedName>
</protein>
<feature type="active site" evidence="16">
    <location>
        <position position="105"/>
    </location>
</feature>
<feature type="site" description="Substrate discrimination" evidence="16">
    <location>
        <position position="14"/>
    </location>
</feature>
<evidence type="ECO:0000256" key="8">
    <source>
        <dbReference type="ARBA" id="ARBA00022723"/>
    </source>
</evidence>
<dbReference type="HAMAP" id="MF_01113">
    <property type="entry name" value="DNApol_IV"/>
    <property type="match status" value="1"/>
</dbReference>
<keyword evidence="12 16" id="KW-0238">DNA-binding</keyword>
<evidence type="ECO:0000256" key="12">
    <source>
        <dbReference type="ARBA" id="ARBA00023125"/>
    </source>
</evidence>
<dbReference type="InterPro" id="IPR050116">
    <property type="entry name" value="DNA_polymerase-Y"/>
</dbReference>
<dbReference type="PANTHER" id="PTHR11076:SF33">
    <property type="entry name" value="DNA POLYMERASE KAPPA"/>
    <property type="match status" value="1"/>
</dbReference>
<keyword evidence="9 16" id="KW-0227">DNA damage</keyword>
<organism evidence="18 19">
    <name type="scientific">Corynebacterium suedekumii</name>
    <dbReference type="NCBI Taxonomy" id="3049801"/>
    <lineage>
        <taxon>Bacteria</taxon>
        <taxon>Bacillati</taxon>
        <taxon>Actinomycetota</taxon>
        <taxon>Actinomycetes</taxon>
        <taxon>Mycobacteriales</taxon>
        <taxon>Corynebacteriaceae</taxon>
        <taxon>Corynebacterium</taxon>
    </lineage>
</organism>
<proteinExistence type="inferred from homology"/>
<dbReference type="SUPFAM" id="SSF56672">
    <property type="entry name" value="DNA/RNA polymerases"/>
    <property type="match status" value="1"/>
</dbReference>
<dbReference type="EC" id="2.7.7.7" evidence="16"/>
<comment type="cofactor">
    <cofactor evidence="16">
        <name>Mg(2+)</name>
        <dbReference type="ChEBI" id="CHEBI:18420"/>
    </cofactor>
    <text evidence="16">Binds 2 magnesium ions per subunit.</text>
</comment>
<dbReference type="InterPro" id="IPR001126">
    <property type="entry name" value="UmuC"/>
</dbReference>
<dbReference type="InterPro" id="IPR022880">
    <property type="entry name" value="DNApol_IV"/>
</dbReference>
<evidence type="ECO:0000256" key="13">
    <source>
        <dbReference type="ARBA" id="ARBA00023204"/>
    </source>
</evidence>
<evidence type="ECO:0000313" key="19">
    <source>
        <dbReference type="Proteomes" id="UP001238805"/>
    </source>
</evidence>
<dbReference type="EMBL" id="CP126970">
    <property type="protein sequence ID" value="WIM70089.1"/>
    <property type="molecule type" value="Genomic_DNA"/>
</dbReference>
<feature type="binding site" evidence="16">
    <location>
        <position position="9"/>
    </location>
    <ligand>
        <name>Mg(2+)</name>
        <dbReference type="ChEBI" id="CHEBI:18420"/>
    </ligand>
</feature>
<keyword evidence="19" id="KW-1185">Reference proteome</keyword>
<dbReference type="Pfam" id="PF21999">
    <property type="entry name" value="IMS_HHH_1"/>
    <property type="match status" value="1"/>
</dbReference>
<dbReference type="Proteomes" id="UP001238805">
    <property type="component" value="Chromosome"/>
</dbReference>
<comment type="catalytic activity">
    <reaction evidence="15 16">
        <text>DNA(n) + a 2'-deoxyribonucleoside 5'-triphosphate = DNA(n+1) + diphosphate</text>
        <dbReference type="Rhea" id="RHEA:22508"/>
        <dbReference type="Rhea" id="RHEA-COMP:17339"/>
        <dbReference type="Rhea" id="RHEA-COMP:17340"/>
        <dbReference type="ChEBI" id="CHEBI:33019"/>
        <dbReference type="ChEBI" id="CHEBI:61560"/>
        <dbReference type="ChEBI" id="CHEBI:173112"/>
        <dbReference type="EC" id="2.7.7.7"/>
    </reaction>
</comment>
<dbReference type="PROSITE" id="PS50173">
    <property type="entry name" value="UMUC"/>
    <property type="match status" value="1"/>
</dbReference>
<evidence type="ECO:0000313" key="18">
    <source>
        <dbReference type="EMBL" id="WIM70089.1"/>
    </source>
</evidence>
<evidence type="ECO:0000256" key="1">
    <source>
        <dbReference type="ARBA" id="ARBA00004496"/>
    </source>
</evidence>
<evidence type="ECO:0000256" key="5">
    <source>
        <dbReference type="ARBA" id="ARBA00022679"/>
    </source>
</evidence>
<name>A0ABY8VKB6_9CORY</name>
<comment type="subunit">
    <text evidence="16">Monomer.</text>
</comment>
<sequence length="469" mass="51026">MQRWVLHIDMDAFYASVEQLTRPTLRGRPVLVAGVSGRGVVAGASYEARKFGARSAMPTQRAARLVGYSAVLVSPRRSVYVAASQRVFELIATKVDVVEQLSIDEAFMEPAELVGAGPDEVRAWADDLRRLIREETGLPSSIGAGAGKQFAKIGSGQAKPDGTWVIPQDRQLAMLHPLDVGELWGVGPVTQQKLSQIGIETIGDLAAMSEKEVTISLGGTIGPMLWQLARGIDDRPVAPRAEAKQISAEYTYPRDLTTRAEVDAAINRAVDAAHRRLLVDGRGSRTISVKLKMADFHTESRSTTLSYATDDIETLRAAAFRLVRYPDSVGPIRLVGVGFSGLAEARQDVLFPELDRQIITTNRAVDDDFETGVSDHAGQPTVTEVVASAEDRGPDGWRATQDVEHPEYGHGWIQGTGHGIVSVRFETRATGPGKTRTFTVDDPDLTPADPLRSLAWDDWLARRDATEDP</sequence>
<comment type="function">
    <text evidence="14 16">Poorly processive, error-prone DNA polymerase involved in untargeted mutagenesis. Copies undamaged DNA at stalled replication forks, which arise in vivo from mismatched or misaligned primer ends. These misaligned primers can be extended by PolIV. Exhibits no 3'-5' exonuclease (proofreading) activity. May be involved in translesional synthesis, in conjunction with the beta clamp from PolIII.</text>
</comment>
<evidence type="ECO:0000259" key="17">
    <source>
        <dbReference type="PROSITE" id="PS50173"/>
    </source>
</evidence>
<dbReference type="InterPro" id="IPR017961">
    <property type="entry name" value="DNA_pol_Y-fam_little_finger"/>
</dbReference>
<dbReference type="PANTHER" id="PTHR11076">
    <property type="entry name" value="DNA REPAIR POLYMERASE UMUC / TRANSFERASE FAMILY MEMBER"/>
    <property type="match status" value="1"/>
</dbReference>
<accession>A0ABY8VKB6</accession>
<comment type="subcellular location">
    <subcellularLocation>
        <location evidence="1 16">Cytoplasm</location>
    </subcellularLocation>
</comment>
<dbReference type="InterPro" id="IPR036775">
    <property type="entry name" value="DNA_pol_Y-fam_lit_finger_sf"/>
</dbReference>
<dbReference type="Pfam" id="PF11799">
    <property type="entry name" value="IMS_C"/>
    <property type="match status" value="1"/>
</dbReference>
<dbReference type="GO" id="GO:0003887">
    <property type="term" value="F:DNA-directed DNA polymerase activity"/>
    <property type="evidence" value="ECO:0007669"/>
    <property type="project" value="UniProtKB-EC"/>
</dbReference>
<dbReference type="NCBIfam" id="NF002677">
    <property type="entry name" value="PRK02406.1"/>
    <property type="match status" value="1"/>
</dbReference>
<evidence type="ECO:0000256" key="4">
    <source>
        <dbReference type="ARBA" id="ARBA00022490"/>
    </source>
</evidence>
<keyword evidence="13 16" id="KW-0234">DNA repair</keyword>
<keyword evidence="3 16" id="KW-0515">Mutator protein</keyword>
<evidence type="ECO:0000256" key="6">
    <source>
        <dbReference type="ARBA" id="ARBA00022695"/>
    </source>
</evidence>
<keyword evidence="5 16" id="KW-0808">Transferase</keyword>
<dbReference type="Pfam" id="PF00817">
    <property type="entry name" value="IMS"/>
    <property type="match status" value="1"/>
</dbReference>
<feature type="binding site" evidence="16">
    <location>
        <position position="104"/>
    </location>
    <ligand>
        <name>Mg(2+)</name>
        <dbReference type="ChEBI" id="CHEBI:18420"/>
    </ligand>
</feature>
<evidence type="ECO:0000256" key="9">
    <source>
        <dbReference type="ARBA" id="ARBA00022763"/>
    </source>
</evidence>
<dbReference type="InterPro" id="IPR043502">
    <property type="entry name" value="DNA/RNA_pol_sf"/>
</dbReference>
<dbReference type="InterPro" id="IPR053848">
    <property type="entry name" value="IMS_HHH_1"/>
</dbReference>
<keyword evidence="4 16" id="KW-0963">Cytoplasm</keyword>
<dbReference type="RefSeq" id="WP_284874682.1">
    <property type="nucleotide sequence ID" value="NZ_CP126970.1"/>
</dbReference>
<comment type="similarity">
    <text evidence="2 16">Belongs to the DNA polymerase type-Y family.</text>
</comment>
<evidence type="ECO:0000256" key="15">
    <source>
        <dbReference type="ARBA" id="ARBA00049244"/>
    </source>
</evidence>
<dbReference type="SUPFAM" id="SSF100879">
    <property type="entry name" value="Lesion bypass DNA polymerase (Y-family), little finger domain"/>
    <property type="match status" value="1"/>
</dbReference>
<keyword evidence="10 16" id="KW-0460">Magnesium</keyword>
<evidence type="ECO:0000256" key="2">
    <source>
        <dbReference type="ARBA" id="ARBA00010945"/>
    </source>
</evidence>
<dbReference type="Gene3D" id="3.40.1170.60">
    <property type="match status" value="1"/>
</dbReference>
<dbReference type="CDD" id="cd03586">
    <property type="entry name" value="PolY_Pol_IV_kappa"/>
    <property type="match status" value="1"/>
</dbReference>
<dbReference type="Gene3D" id="3.30.1490.100">
    <property type="entry name" value="DNA polymerase, Y-family, little finger domain"/>
    <property type="match status" value="1"/>
</dbReference>
<keyword evidence="11 16" id="KW-0239">DNA-directed DNA polymerase</keyword>
<keyword evidence="7 16" id="KW-0235">DNA replication</keyword>
<evidence type="ECO:0000256" key="14">
    <source>
        <dbReference type="ARBA" id="ARBA00025589"/>
    </source>
</evidence>
<dbReference type="Gene3D" id="3.30.70.270">
    <property type="match status" value="1"/>
</dbReference>
<evidence type="ECO:0000256" key="7">
    <source>
        <dbReference type="ARBA" id="ARBA00022705"/>
    </source>
</evidence>
<evidence type="ECO:0000256" key="3">
    <source>
        <dbReference type="ARBA" id="ARBA00022457"/>
    </source>
</evidence>